<reference evidence="2 3" key="1">
    <citation type="submission" date="2023-10" db="EMBL/GenBank/DDBJ databases">
        <authorList>
            <person name="Maclean D."/>
            <person name="Macfadyen A."/>
        </authorList>
    </citation>
    <scope>NUCLEOTIDE SEQUENCE [LARGE SCALE GENOMIC DNA]</scope>
</reference>
<gene>
    <name evidence="2" type="ORF">CVIRNUC_010854</name>
</gene>
<dbReference type="EMBL" id="CAUYUE010000017">
    <property type="protein sequence ID" value="CAK0787632.1"/>
    <property type="molecule type" value="Genomic_DNA"/>
</dbReference>
<dbReference type="Gene3D" id="2.130.10.10">
    <property type="entry name" value="YVTN repeat-like/Quinoprotein amine dehydrogenase"/>
    <property type="match status" value="1"/>
</dbReference>
<dbReference type="InterPro" id="IPR036322">
    <property type="entry name" value="WD40_repeat_dom_sf"/>
</dbReference>
<dbReference type="PANTHER" id="PTHR45521:SF2">
    <property type="entry name" value="TRANSDUCIN_WD40 REPEAT-LIKE SUPERFAMILY PROTEIN"/>
    <property type="match status" value="1"/>
</dbReference>
<evidence type="ECO:0000313" key="2">
    <source>
        <dbReference type="EMBL" id="CAK0787632.1"/>
    </source>
</evidence>
<name>A0AAV1IN21_9CHLO</name>
<dbReference type="InterPro" id="IPR015943">
    <property type="entry name" value="WD40/YVTN_repeat-like_dom_sf"/>
</dbReference>
<comment type="caution">
    <text evidence="2">The sequence shown here is derived from an EMBL/GenBank/DDBJ whole genome shotgun (WGS) entry which is preliminary data.</text>
</comment>
<dbReference type="Proteomes" id="UP001314263">
    <property type="component" value="Unassembled WGS sequence"/>
</dbReference>
<evidence type="ECO:0000256" key="1">
    <source>
        <dbReference type="SAM" id="MobiDB-lite"/>
    </source>
</evidence>
<dbReference type="PANTHER" id="PTHR45521">
    <property type="entry name" value="TSET COMPLEX MEMBER TSTF"/>
    <property type="match status" value="1"/>
</dbReference>
<feature type="region of interest" description="Disordered" evidence="1">
    <location>
        <begin position="321"/>
        <end position="342"/>
    </location>
</feature>
<evidence type="ECO:0000313" key="3">
    <source>
        <dbReference type="Proteomes" id="UP001314263"/>
    </source>
</evidence>
<accession>A0AAV1IN21</accession>
<dbReference type="AlphaFoldDB" id="A0AAV1IN21"/>
<protein>
    <submittedName>
        <fullName evidence="2">Uncharacterized protein</fullName>
    </submittedName>
</protein>
<sequence>MDYSHSAEASNAVHAPPQKISAQLMAQTMQVVWETQLSTADESALQDAMLQRLAEREIGYYGKPGLPRPGAISKGAAPGMVRDIAFLDTDTLFWQLAQQHSLQYQAHSRAGIPNLGRVRGLKGHRWLIAACETKIVMTDLVSQAFREVPRTVLDGRAPTCLAILCKCSPLLLGYGSGDNNHAIITPVMAVGTSSGTIYLQNVSTLQVYARLTGGHKAAVTKLLALGSKEENGPDLLLSAAADGSIAVWEPSAAAPQGPDKERLPKTVFKAHEGAVHALQLCQLSSSSALPGPLCLVSSGDDKKVMVWDAWSWKERAQAKPFAKGSPDSLASSPRAGAAVGPEPSMLIVSGERAAVWGMRTSGRQVHTEELISLESLLLAGQKKVPKIYAIAVHPLQPHIVAVGANAGVGLMSFEPHARLPLAAFPLPALAPTDLDDADMRPPNVATPAGFRGCHYIMAVGKELWHKAYRPGWSEGPTGRQLTADLKSRTTVATFADHGRAEVLTSFDGKYCSVLWPSAGVYALYATSGVDSTDSWRELGRGHAVSVAWAASTATLALLHVPNKKSAAVQQPRLSRRKPKAREEAATAAAAQAAAAAAAAAGTALQIWDIAEGGVVKLLCSNIILGSNRPIRLHGGLVLGVAFDKKIRSGHRRAQAMRFYSWKTWEGIGDQIAEPRWLAWDPDASMAALAYHDAVVLCRTQPTFSAVASLSIQDACSGAWHKQELFLATPSEIHCILIAGADESSEPYIEAVKIASHAGGVVSQAAAAGDASAALPAEAMRCAGPVAVAGVREGILWLLDARGQPFVVPLSHAGLRARSLAIAGAPTLARATAEQGLWQGNHDSLAAFMAATGKAALPEAAALSGLSLQKEFELCRGAGQLRRALACLTAMSAGATERSQLSNLPCWRRAAAEHVPLATSAPEEETALGSVAWNLSLSPASLSPDTRLTSNAELLSINSLAPSGHLSKDSLALEASSGSQSKEEVDWDAPLSMDAPAGAAAVAAAPDQRIAQDALSLAEDASALRQGKSVAVAALRIAAEHMEALPRSDLAAFAVHCMRAGLLEQAAAAARRAPEELTGLVAALQGLPDKVPSALEAAGMVAQSAIFTQAWQIGNLLTATDAWSRALSEAAGQELKVAQ</sequence>
<organism evidence="2 3">
    <name type="scientific">Coccomyxa viridis</name>
    <dbReference type="NCBI Taxonomy" id="1274662"/>
    <lineage>
        <taxon>Eukaryota</taxon>
        <taxon>Viridiplantae</taxon>
        <taxon>Chlorophyta</taxon>
        <taxon>core chlorophytes</taxon>
        <taxon>Trebouxiophyceae</taxon>
        <taxon>Trebouxiophyceae incertae sedis</taxon>
        <taxon>Coccomyxaceae</taxon>
        <taxon>Coccomyxa</taxon>
    </lineage>
</organism>
<dbReference type="InterPro" id="IPR053290">
    <property type="entry name" value="TSET_complex_member"/>
</dbReference>
<keyword evidence="3" id="KW-1185">Reference proteome</keyword>
<dbReference type="SUPFAM" id="SSF50978">
    <property type="entry name" value="WD40 repeat-like"/>
    <property type="match status" value="1"/>
</dbReference>
<dbReference type="SMART" id="SM00320">
    <property type="entry name" value="WD40"/>
    <property type="match status" value="2"/>
</dbReference>
<dbReference type="Pfam" id="PF00400">
    <property type="entry name" value="WD40"/>
    <property type="match status" value="1"/>
</dbReference>
<proteinExistence type="predicted"/>
<dbReference type="InterPro" id="IPR001680">
    <property type="entry name" value="WD40_rpt"/>
</dbReference>